<dbReference type="InterPro" id="IPR036388">
    <property type="entry name" value="WH-like_DNA-bd_sf"/>
</dbReference>
<dbReference type="PANTHER" id="PTHR30146">
    <property type="entry name" value="LACI-RELATED TRANSCRIPTIONAL REPRESSOR"/>
    <property type="match status" value="1"/>
</dbReference>
<dbReference type="Gene3D" id="1.10.10.10">
    <property type="entry name" value="Winged helix-like DNA-binding domain superfamily/Winged helix DNA-binding domain"/>
    <property type="match status" value="1"/>
</dbReference>
<dbReference type="InterPro" id="IPR036390">
    <property type="entry name" value="WH_DNA-bd_sf"/>
</dbReference>
<accession>A0A7Y9JKC3</accession>
<evidence type="ECO:0000259" key="4">
    <source>
        <dbReference type="PROSITE" id="PS50949"/>
    </source>
</evidence>
<dbReference type="AlphaFoldDB" id="A0A7Y9JKC3"/>
<dbReference type="InterPro" id="IPR046335">
    <property type="entry name" value="LacI/GalR-like_sensor"/>
</dbReference>
<dbReference type="PROSITE" id="PS50949">
    <property type="entry name" value="HTH_GNTR"/>
    <property type="match status" value="1"/>
</dbReference>
<dbReference type="SUPFAM" id="SSF46785">
    <property type="entry name" value="Winged helix' DNA-binding domain"/>
    <property type="match status" value="1"/>
</dbReference>
<evidence type="ECO:0000256" key="2">
    <source>
        <dbReference type="ARBA" id="ARBA00023125"/>
    </source>
</evidence>
<gene>
    <name evidence="5" type="ORF">BJY14_007649</name>
</gene>
<keyword evidence="3" id="KW-0804">Transcription</keyword>
<sequence>MSAERKNGADGAAAGRELKFRKMAGQLRAQIRSGAWVAGAKLPTEQELARLHGVSLTTVRRAMEDLAEEGLVVRRQGAGTFVAGQRPAVHGEGSVVGVIVPDTTLYYPKVLKGIEETLASAGARLMLACAHYNPAEEEAALQRMLGSGVHGLLVVPTLIGSPDPAAVVRHLAGLPVPTVLIERGLDGHDDHADHVRTDHRAGGYSAVRHLAALGHNRLALLTRSENPTCEPVSRGFQAAVSDLDLTVVPPFSAPMRAWSPQVAEDNVRRITGEGATAAVCFGDKEAAFVVSAARRLGLAVPGDLAIVAYDDEIAEMAEIPLTAVSPPKRTLGRRAAELVLQRMREPDLPVHQIRLRPEIVVRRSCGAAQRETPS</sequence>
<evidence type="ECO:0000256" key="3">
    <source>
        <dbReference type="ARBA" id="ARBA00023163"/>
    </source>
</evidence>
<name>A0A7Y9JKC3_9ACTN</name>
<dbReference type="GO" id="GO:0003700">
    <property type="term" value="F:DNA-binding transcription factor activity"/>
    <property type="evidence" value="ECO:0007669"/>
    <property type="project" value="InterPro"/>
</dbReference>
<dbReference type="Gene3D" id="3.40.50.2300">
    <property type="match status" value="2"/>
</dbReference>
<dbReference type="SMART" id="SM00345">
    <property type="entry name" value="HTH_GNTR"/>
    <property type="match status" value="1"/>
</dbReference>
<dbReference type="GO" id="GO:0000976">
    <property type="term" value="F:transcription cis-regulatory region binding"/>
    <property type="evidence" value="ECO:0007669"/>
    <property type="project" value="TreeGrafter"/>
</dbReference>
<protein>
    <submittedName>
        <fullName evidence="5">DNA-binding LacI/PurR family transcriptional regulator</fullName>
    </submittedName>
</protein>
<dbReference type="CDD" id="cd07377">
    <property type="entry name" value="WHTH_GntR"/>
    <property type="match status" value="1"/>
</dbReference>
<dbReference type="RefSeq" id="WP_281382165.1">
    <property type="nucleotide sequence ID" value="NZ_JACCBA010000001.1"/>
</dbReference>
<evidence type="ECO:0000313" key="5">
    <source>
        <dbReference type="EMBL" id="NYD51666.1"/>
    </source>
</evidence>
<dbReference type="InterPro" id="IPR000524">
    <property type="entry name" value="Tscrpt_reg_HTH_GntR"/>
</dbReference>
<dbReference type="Pfam" id="PF13377">
    <property type="entry name" value="Peripla_BP_3"/>
    <property type="match status" value="1"/>
</dbReference>
<keyword evidence="2 5" id="KW-0238">DNA-binding</keyword>
<keyword evidence="6" id="KW-1185">Reference proteome</keyword>
<dbReference type="SUPFAM" id="SSF53822">
    <property type="entry name" value="Periplasmic binding protein-like I"/>
    <property type="match status" value="1"/>
</dbReference>
<feature type="domain" description="HTH gntR-type" evidence="4">
    <location>
        <begin position="17"/>
        <end position="85"/>
    </location>
</feature>
<dbReference type="PRINTS" id="PR00035">
    <property type="entry name" value="HTHGNTR"/>
</dbReference>
<dbReference type="EMBL" id="JACCBA010000001">
    <property type="protein sequence ID" value="NYD51666.1"/>
    <property type="molecule type" value="Genomic_DNA"/>
</dbReference>
<proteinExistence type="predicted"/>
<reference evidence="5 6" key="1">
    <citation type="submission" date="2020-07" db="EMBL/GenBank/DDBJ databases">
        <title>Sequencing the genomes of 1000 actinobacteria strains.</title>
        <authorList>
            <person name="Klenk H.-P."/>
        </authorList>
    </citation>
    <scope>NUCLEOTIDE SEQUENCE [LARGE SCALE GENOMIC DNA]</scope>
    <source>
        <strain evidence="5 6">DSM 40398</strain>
    </source>
</reference>
<organism evidence="5 6">
    <name type="scientific">Actinomadura luteofluorescens</name>
    <dbReference type="NCBI Taxonomy" id="46163"/>
    <lineage>
        <taxon>Bacteria</taxon>
        <taxon>Bacillati</taxon>
        <taxon>Actinomycetota</taxon>
        <taxon>Actinomycetes</taxon>
        <taxon>Streptosporangiales</taxon>
        <taxon>Thermomonosporaceae</taxon>
        <taxon>Actinomadura</taxon>
    </lineage>
</organism>
<dbReference type="Proteomes" id="UP000529783">
    <property type="component" value="Unassembled WGS sequence"/>
</dbReference>
<dbReference type="Pfam" id="PF00392">
    <property type="entry name" value="GntR"/>
    <property type="match status" value="1"/>
</dbReference>
<comment type="caution">
    <text evidence="5">The sequence shown here is derived from an EMBL/GenBank/DDBJ whole genome shotgun (WGS) entry which is preliminary data.</text>
</comment>
<dbReference type="InterPro" id="IPR028082">
    <property type="entry name" value="Peripla_BP_I"/>
</dbReference>
<dbReference type="PANTHER" id="PTHR30146:SF155">
    <property type="entry name" value="ALANINE RACEMASE"/>
    <property type="match status" value="1"/>
</dbReference>
<evidence type="ECO:0000313" key="6">
    <source>
        <dbReference type="Proteomes" id="UP000529783"/>
    </source>
</evidence>
<evidence type="ECO:0000256" key="1">
    <source>
        <dbReference type="ARBA" id="ARBA00023015"/>
    </source>
</evidence>
<keyword evidence="1" id="KW-0805">Transcription regulation</keyword>